<accession>A0A4P9VTF8</accession>
<proteinExistence type="predicted"/>
<gene>
    <name evidence="7" type="ORF">B9G39_18785</name>
</gene>
<dbReference type="InterPro" id="IPR010432">
    <property type="entry name" value="RDD"/>
</dbReference>
<protein>
    <submittedName>
        <fullName evidence="7">RDD family protein</fullName>
    </submittedName>
</protein>
<name>A0A4P9VTF8_9GAMM</name>
<dbReference type="AlphaFoldDB" id="A0A4P9VTF8"/>
<keyword evidence="2 5" id="KW-0812">Transmembrane</keyword>
<feature type="transmembrane region" description="Helical" evidence="5">
    <location>
        <begin position="54"/>
        <end position="73"/>
    </location>
</feature>
<dbReference type="Pfam" id="PF06271">
    <property type="entry name" value="RDD"/>
    <property type="match status" value="1"/>
</dbReference>
<evidence type="ECO:0000256" key="2">
    <source>
        <dbReference type="ARBA" id="ARBA00022692"/>
    </source>
</evidence>
<evidence type="ECO:0000256" key="4">
    <source>
        <dbReference type="ARBA" id="ARBA00023136"/>
    </source>
</evidence>
<evidence type="ECO:0000313" key="7">
    <source>
        <dbReference type="EMBL" id="RDH45330.1"/>
    </source>
</evidence>
<comment type="subcellular location">
    <subcellularLocation>
        <location evidence="1">Membrane</location>
        <topology evidence="1">Multi-pass membrane protein</topology>
    </subcellularLocation>
</comment>
<feature type="domain" description="RDD" evidence="6">
    <location>
        <begin position="20"/>
        <end position="143"/>
    </location>
</feature>
<reference evidence="7 8" key="1">
    <citation type="submission" date="2017-04" db="EMBL/GenBank/DDBJ databases">
        <title>Draft genome sequence of Zooshikella ganghwensis VG4 isolated from Red Sea sediments.</title>
        <authorList>
            <person name="Rehman Z."/>
            <person name="Alam I."/>
            <person name="Kamau A."/>
            <person name="Bajic V."/>
            <person name="Leiknes T."/>
        </authorList>
    </citation>
    <scope>NUCLEOTIDE SEQUENCE [LARGE SCALE GENOMIC DNA]</scope>
    <source>
        <strain evidence="7 8">VG4</strain>
    </source>
</reference>
<keyword evidence="8" id="KW-1185">Reference proteome</keyword>
<dbReference type="PANTHER" id="PTHR38480">
    <property type="entry name" value="SLR0254 PROTEIN"/>
    <property type="match status" value="1"/>
</dbReference>
<keyword evidence="3 5" id="KW-1133">Transmembrane helix</keyword>
<evidence type="ECO:0000313" key="8">
    <source>
        <dbReference type="Proteomes" id="UP000257039"/>
    </source>
</evidence>
<evidence type="ECO:0000256" key="5">
    <source>
        <dbReference type="SAM" id="Phobius"/>
    </source>
</evidence>
<comment type="caution">
    <text evidence="7">The sequence shown here is derived from an EMBL/GenBank/DDBJ whole genome shotgun (WGS) entry which is preliminary data.</text>
</comment>
<dbReference type="RefSeq" id="WP_027708524.1">
    <property type="nucleotide sequence ID" value="NZ_JAEVHG010000001.1"/>
</dbReference>
<dbReference type="EMBL" id="NDXW01000001">
    <property type="protein sequence ID" value="RDH45330.1"/>
    <property type="molecule type" value="Genomic_DNA"/>
</dbReference>
<keyword evidence="4 5" id="KW-0472">Membrane</keyword>
<feature type="transmembrane region" description="Helical" evidence="5">
    <location>
        <begin position="24"/>
        <end position="47"/>
    </location>
</feature>
<evidence type="ECO:0000259" key="6">
    <source>
        <dbReference type="Pfam" id="PF06271"/>
    </source>
</evidence>
<dbReference type="Proteomes" id="UP000257039">
    <property type="component" value="Unassembled WGS sequence"/>
</dbReference>
<dbReference type="GO" id="GO:0016020">
    <property type="term" value="C:membrane"/>
    <property type="evidence" value="ECO:0007669"/>
    <property type="project" value="UniProtKB-SubCell"/>
</dbReference>
<evidence type="ECO:0000256" key="1">
    <source>
        <dbReference type="ARBA" id="ARBA00004141"/>
    </source>
</evidence>
<dbReference type="PANTHER" id="PTHR38480:SF1">
    <property type="entry name" value="SLR0254 PROTEIN"/>
    <property type="match status" value="1"/>
</dbReference>
<sequence length="226" mass="25392">MLDTGKTYETPEGIRLELDVAGPLVRVTAFLIDFVIRAVVFLILGIILEIFGDLGFGLFLIFAFIIDTFYGALFETFYNGQTPGKRAMNIQVINENFTPVSFSRAFLRNLIRYVDWLPLFYVTGLVTMTLRQDFKRLGDIAAGTLVVYNEPTAKLNTLPDVTPIKLPISLAIEEQRAIINFAERYRSISNARAEELANIVEPVFKREGTSAVTYLHQLAKGLLSSQ</sequence>
<evidence type="ECO:0000256" key="3">
    <source>
        <dbReference type="ARBA" id="ARBA00022989"/>
    </source>
</evidence>
<organism evidence="7 8">
    <name type="scientific">Zooshikella ganghwensis</name>
    <dbReference type="NCBI Taxonomy" id="202772"/>
    <lineage>
        <taxon>Bacteria</taxon>
        <taxon>Pseudomonadati</taxon>
        <taxon>Pseudomonadota</taxon>
        <taxon>Gammaproteobacteria</taxon>
        <taxon>Oceanospirillales</taxon>
        <taxon>Zooshikellaceae</taxon>
        <taxon>Zooshikella</taxon>
    </lineage>
</organism>